<evidence type="ECO:0000256" key="2">
    <source>
        <dbReference type="ARBA" id="ARBA00022514"/>
    </source>
</evidence>
<dbReference type="GeneID" id="114503879"/>
<dbReference type="PANTHER" id="PTHR12015">
    <property type="entry name" value="SMALL INDUCIBLE CYTOKINE A"/>
    <property type="match status" value="1"/>
</dbReference>
<proteinExistence type="inferred from homology"/>
<dbReference type="Gene3D" id="2.40.50.40">
    <property type="match status" value="1"/>
</dbReference>
<keyword evidence="4" id="KW-0732">Signal</keyword>
<organism evidence="7 9">
    <name type="scientific">Phyllostomus discolor</name>
    <name type="common">pale spear-nosed bat</name>
    <dbReference type="NCBI Taxonomy" id="89673"/>
    <lineage>
        <taxon>Eukaryota</taxon>
        <taxon>Metazoa</taxon>
        <taxon>Chordata</taxon>
        <taxon>Craniata</taxon>
        <taxon>Vertebrata</taxon>
        <taxon>Euteleostomi</taxon>
        <taxon>Mammalia</taxon>
        <taxon>Eutheria</taxon>
        <taxon>Laurasiatheria</taxon>
        <taxon>Chiroptera</taxon>
        <taxon>Yangochiroptera</taxon>
        <taxon>Phyllostomidae</taxon>
        <taxon>Phyllostominae</taxon>
        <taxon>Phyllostomus</taxon>
    </lineage>
</organism>
<evidence type="ECO:0000313" key="9">
    <source>
        <dbReference type="RefSeq" id="XP_028377266.1"/>
    </source>
</evidence>
<evidence type="ECO:0000256" key="4">
    <source>
        <dbReference type="RuleBase" id="RU361150"/>
    </source>
</evidence>
<evidence type="ECO:0000259" key="5">
    <source>
        <dbReference type="SMART" id="SM00199"/>
    </source>
</evidence>
<reference evidence="9" key="2">
    <citation type="submission" date="2025-04" db="UniProtKB">
        <authorList>
            <consortium name="RefSeq"/>
        </authorList>
    </citation>
    <scope>IDENTIFICATION</scope>
    <source>
        <tissue evidence="9">Muscle</tissue>
    </source>
</reference>
<evidence type="ECO:0000256" key="3">
    <source>
        <dbReference type="ARBA" id="ARBA00023157"/>
    </source>
</evidence>
<dbReference type="InterPro" id="IPR036048">
    <property type="entry name" value="Interleukin_8-like_sf"/>
</dbReference>
<dbReference type="InterPro" id="IPR039809">
    <property type="entry name" value="Chemokine_b/g/d"/>
</dbReference>
<comment type="subcellular location">
    <subcellularLocation>
        <location evidence="4">Secreted</location>
    </subcellularLocation>
</comment>
<name>A0A6J2MD85_9CHIR</name>
<dbReference type="OrthoDB" id="9447832at2759"/>
<accession>A0A6J2MD85</accession>
<protein>
    <recommendedName>
        <fullName evidence="4">C-C motif chemokine</fullName>
    </recommendedName>
</protein>
<dbReference type="CTD" id="6346"/>
<reference evidence="6 8" key="1">
    <citation type="journal article" date="2020" name="Nature">
        <title>Six reference-quality genomes reveal evolution of bat adaptations.</title>
        <authorList>
            <person name="Jebb D."/>
            <person name="Huang Z."/>
            <person name="Pippel M."/>
            <person name="Hughes G.M."/>
            <person name="Lavrichenko K."/>
            <person name="Devanna P."/>
            <person name="Winkler S."/>
            <person name="Jermiin L.S."/>
            <person name="Skirmuntt E.C."/>
            <person name="Katzourakis A."/>
            <person name="Burkitt-Gray L."/>
            <person name="Ray D.A."/>
            <person name="Sullivan K.A.M."/>
            <person name="Roscito J.G."/>
            <person name="Kirilenko B.M."/>
            <person name="Davalos L.M."/>
            <person name="Corthals A.P."/>
            <person name="Power M.L."/>
            <person name="Jones G."/>
            <person name="Ransome R.D."/>
            <person name="Dechmann D.K.N."/>
            <person name="Locatelli A.G."/>
            <person name="Puechmaille S.J."/>
            <person name="Fedrigo O."/>
            <person name="Jarvis E.D."/>
            <person name="Hiller M."/>
            <person name="Vernes S.C."/>
            <person name="Myers E.W."/>
            <person name="Teeling E.C."/>
        </authorList>
    </citation>
    <scope>NUCLEOTIDE SEQUENCE [LARGE SCALE GENOMIC DNA]</scope>
    <source>
        <strain evidence="6">Bat1K_MPI-CBG_1</strain>
    </source>
</reference>
<dbReference type="PROSITE" id="PS00472">
    <property type="entry name" value="SMALL_CYTOKINES_CC"/>
    <property type="match status" value="1"/>
</dbReference>
<keyword evidence="7" id="KW-1185">Reference proteome</keyword>
<dbReference type="GO" id="GO:0048245">
    <property type="term" value="P:eosinophil chemotaxis"/>
    <property type="evidence" value="ECO:0007669"/>
    <property type="project" value="TreeGrafter"/>
</dbReference>
<dbReference type="Proteomes" id="UP000664940">
    <property type="component" value="Unassembled WGS sequence"/>
</dbReference>
<dbReference type="KEGG" id="pdic:114503879"/>
<dbReference type="PANTHER" id="PTHR12015:SF5">
    <property type="entry name" value="C-C MOTIF CHEMOKINE 1"/>
    <property type="match status" value="1"/>
</dbReference>
<dbReference type="InterPro" id="IPR000827">
    <property type="entry name" value="Chemokine_CC_CS"/>
</dbReference>
<dbReference type="SMART" id="SM00199">
    <property type="entry name" value="SCY"/>
    <property type="match status" value="1"/>
</dbReference>
<feature type="chain" id="PRO_5044518384" description="C-C motif chemokine" evidence="4">
    <location>
        <begin position="24"/>
        <end position="93"/>
    </location>
</feature>
<evidence type="ECO:0000313" key="6">
    <source>
        <dbReference type="EMBL" id="KAF6092791.1"/>
    </source>
</evidence>
<keyword evidence="2 4" id="KW-0202">Cytokine</keyword>
<dbReference type="GO" id="GO:0070098">
    <property type="term" value="P:chemokine-mediated signaling pathway"/>
    <property type="evidence" value="ECO:0007669"/>
    <property type="project" value="TreeGrafter"/>
</dbReference>
<keyword evidence="4" id="KW-0145">Chemotaxis</keyword>
<dbReference type="AlphaFoldDB" id="A0A6J2MD85"/>
<evidence type="ECO:0000256" key="1">
    <source>
        <dbReference type="ARBA" id="ARBA00010868"/>
    </source>
</evidence>
<evidence type="ECO:0000313" key="7">
    <source>
        <dbReference type="Proteomes" id="UP000504628"/>
    </source>
</evidence>
<dbReference type="InterPro" id="IPR001811">
    <property type="entry name" value="Chemokine_IL8-like_dom"/>
</dbReference>
<dbReference type="Proteomes" id="UP000504628">
    <property type="component" value="Chromosome 8"/>
</dbReference>
<keyword evidence="4" id="KW-0964">Secreted</keyword>
<dbReference type="GO" id="GO:0061844">
    <property type="term" value="P:antimicrobial humoral immune response mediated by antimicrobial peptide"/>
    <property type="evidence" value="ECO:0007669"/>
    <property type="project" value="TreeGrafter"/>
</dbReference>
<dbReference type="GO" id="GO:0030335">
    <property type="term" value="P:positive regulation of cell migration"/>
    <property type="evidence" value="ECO:0007669"/>
    <property type="project" value="TreeGrafter"/>
</dbReference>
<dbReference type="Pfam" id="PF00048">
    <property type="entry name" value="IL8"/>
    <property type="match status" value="1"/>
</dbReference>
<dbReference type="GO" id="GO:0048020">
    <property type="term" value="F:CCR chemokine receptor binding"/>
    <property type="evidence" value="ECO:0007669"/>
    <property type="project" value="TreeGrafter"/>
</dbReference>
<feature type="signal peptide" evidence="4">
    <location>
        <begin position="1"/>
        <end position="23"/>
    </location>
</feature>
<dbReference type="SUPFAM" id="SSF54117">
    <property type="entry name" value="Interleukin 8-like chemokines"/>
    <property type="match status" value="1"/>
</dbReference>
<dbReference type="GO" id="GO:0005615">
    <property type="term" value="C:extracellular space"/>
    <property type="evidence" value="ECO:0007669"/>
    <property type="project" value="UniProtKB-KW"/>
</dbReference>
<evidence type="ECO:0000313" key="8">
    <source>
        <dbReference type="Proteomes" id="UP000664940"/>
    </source>
</evidence>
<feature type="domain" description="Chemokine interleukin-8-like" evidence="5">
    <location>
        <begin position="30"/>
        <end position="89"/>
    </location>
</feature>
<keyword evidence="3" id="KW-1015">Disulfide bond</keyword>
<dbReference type="GO" id="GO:0006954">
    <property type="term" value="P:inflammatory response"/>
    <property type="evidence" value="ECO:0007669"/>
    <property type="project" value="TreeGrafter"/>
</dbReference>
<comment type="similarity">
    <text evidence="1 4">Belongs to the intercrine beta (chemokine CC) family.</text>
</comment>
<gene>
    <name evidence="9" type="primary">CCL1</name>
    <name evidence="6" type="ORF">HJG60_002296</name>
</gene>
<dbReference type="RefSeq" id="XP_028377266.1">
    <property type="nucleotide sequence ID" value="XM_028521465.1"/>
</dbReference>
<sequence length="93" mass="10536">MKLITVALVCLLVAGMWPQDADSRSLLVQAPRCCFRFVKRNIHPSTVHCYRFSSSSCSHGKAVIFKMKRGKEACASHTERWVNSSLSKLEYCK</sequence>
<dbReference type="CDD" id="cd00272">
    <property type="entry name" value="Chemokine_CC"/>
    <property type="match status" value="1"/>
</dbReference>
<dbReference type="GO" id="GO:0008009">
    <property type="term" value="F:chemokine activity"/>
    <property type="evidence" value="ECO:0007669"/>
    <property type="project" value="InterPro"/>
</dbReference>
<dbReference type="EMBL" id="JABVXQ010000008">
    <property type="protein sequence ID" value="KAF6092791.1"/>
    <property type="molecule type" value="Genomic_DNA"/>
</dbReference>